<dbReference type="PANTHER" id="PTHR11102">
    <property type="entry name" value="SEL-1-LIKE PROTEIN"/>
    <property type="match status" value="1"/>
</dbReference>
<dbReference type="SMART" id="SM00671">
    <property type="entry name" value="SEL1"/>
    <property type="match status" value="2"/>
</dbReference>
<reference evidence="2 3" key="1">
    <citation type="submission" date="2021-06" db="EMBL/GenBank/DDBJ databases">
        <authorList>
            <person name="Kallberg Y."/>
            <person name="Tangrot J."/>
            <person name="Rosling A."/>
        </authorList>
    </citation>
    <scope>NUCLEOTIDE SEQUENCE [LARGE SCALE GENOMIC DNA]</scope>
    <source>
        <strain evidence="2 3">120-4 pot B 10/14</strain>
    </source>
</reference>
<evidence type="ECO:0000313" key="2">
    <source>
        <dbReference type="EMBL" id="CAG8846857.1"/>
    </source>
</evidence>
<comment type="similarity">
    <text evidence="1">Belongs to the sel-1 family.</text>
</comment>
<name>A0ABN7X645_GIGMA</name>
<comment type="caution">
    <text evidence="2">The sequence shown here is derived from an EMBL/GenBank/DDBJ whole genome shotgun (WGS) entry which is preliminary data.</text>
</comment>
<protein>
    <submittedName>
        <fullName evidence="2">45961_t:CDS:1</fullName>
    </submittedName>
</protein>
<dbReference type="SUPFAM" id="SSF81901">
    <property type="entry name" value="HCP-like"/>
    <property type="match status" value="1"/>
</dbReference>
<gene>
    <name evidence="2" type="ORF">GMARGA_LOCUS38375</name>
</gene>
<dbReference type="Pfam" id="PF08238">
    <property type="entry name" value="Sel1"/>
    <property type="match status" value="3"/>
</dbReference>
<dbReference type="PANTHER" id="PTHR11102:SF147">
    <property type="entry name" value="SEL1L ADAPTOR SUBUNIT OF ERAD E3 UBIQUITIN LIGASE"/>
    <property type="match status" value="1"/>
</dbReference>
<feature type="non-terminal residue" evidence="2">
    <location>
        <position position="1"/>
    </location>
</feature>
<dbReference type="InterPro" id="IPR006597">
    <property type="entry name" value="Sel1-like"/>
</dbReference>
<feature type="non-terminal residue" evidence="2">
    <location>
        <position position="107"/>
    </location>
</feature>
<sequence length="107" mass="12457">WKYQFGINVEIDLARAFDYYKQASDLDDGEGSFQVAEFYHLGIYVERNEFEAFKYFLKSAQTGFEKGIIKSALCYFYGYGVVINMSGFNAWLNKIDNETKHFINLNA</sequence>
<keyword evidence="3" id="KW-1185">Reference proteome</keyword>
<evidence type="ECO:0000256" key="1">
    <source>
        <dbReference type="ARBA" id="ARBA00038101"/>
    </source>
</evidence>
<dbReference type="InterPro" id="IPR050767">
    <property type="entry name" value="Sel1_AlgK"/>
</dbReference>
<accession>A0ABN7X645</accession>
<proteinExistence type="inferred from homology"/>
<dbReference type="InterPro" id="IPR011990">
    <property type="entry name" value="TPR-like_helical_dom_sf"/>
</dbReference>
<dbReference type="Proteomes" id="UP000789901">
    <property type="component" value="Unassembled WGS sequence"/>
</dbReference>
<dbReference type="EMBL" id="CAJVQB010085198">
    <property type="protein sequence ID" value="CAG8846857.1"/>
    <property type="molecule type" value="Genomic_DNA"/>
</dbReference>
<evidence type="ECO:0000313" key="3">
    <source>
        <dbReference type="Proteomes" id="UP000789901"/>
    </source>
</evidence>
<dbReference type="Gene3D" id="1.25.40.10">
    <property type="entry name" value="Tetratricopeptide repeat domain"/>
    <property type="match status" value="1"/>
</dbReference>
<organism evidence="2 3">
    <name type="scientific">Gigaspora margarita</name>
    <dbReference type="NCBI Taxonomy" id="4874"/>
    <lineage>
        <taxon>Eukaryota</taxon>
        <taxon>Fungi</taxon>
        <taxon>Fungi incertae sedis</taxon>
        <taxon>Mucoromycota</taxon>
        <taxon>Glomeromycotina</taxon>
        <taxon>Glomeromycetes</taxon>
        <taxon>Diversisporales</taxon>
        <taxon>Gigasporaceae</taxon>
        <taxon>Gigaspora</taxon>
    </lineage>
</organism>